<keyword evidence="1 2" id="KW-0648">Protein biosynthesis</keyword>
<dbReference type="HAMAP" id="MF_00122">
    <property type="entry name" value="GatC"/>
    <property type="match status" value="1"/>
</dbReference>
<gene>
    <name evidence="2 3" type="primary">gatC</name>
    <name evidence="3" type="ORF">L3556_05500</name>
</gene>
<evidence type="ECO:0000313" key="4">
    <source>
        <dbReference type="Proteomes" id="UP001154265"/>
    </source>
</evidence>
<dbReference type="RefSeq" id="WP_277866301.1">
    <property type="nucleotide sequence ID" value="NZ_JAKKUT010000002.1"/>
</dbReference>
<dbReference type="EC" id="6.3.5.-" evidence="2"/>
<dbReference type="NCBIfam" id="TIGR00135">
    <property type="entry name" value="gatC"/>
    <property type="match status" value="1"/>
</dbReference>
<sequence length="93" mass="10384">MISKDEVLRVAHLARLELESAEVGALTDQLSSILDYVNQLSELDVSRVAPTTRAIEVSNVTRSDTLIPYENRAGLLAIAPDREDEFFRVPKIM</sequence>
<protein>
    <recommendedName>
        <fullName evidence="2">Aspartyl/glutamyl-tRNA(Asn/Gln) amidotransferase subunit C</fullName>
        <shortName evidence="2">Asp/Glu-ADT subunit C</shortName>
        <ecNumber evidence="2">6.3.5.-</ecNumber>
    </recommendedName>
</protein>
<proteinExistence type="inferred from homology"/>
<keyword evidence="2" id="KW-0067">ATP-binding</keyword>
<dbReference type="InterPro" id="IPR003837">
    <property type="entry name" value="GatC"/>
</dbReference>
<evidence type="ECO:0000256" key="1">
    <source>
        <dbReference type="ARBA" id="ARBA00022917"/>
    </source>
</evidence>
<reference evidence="3" key="2">
    <citation type="submission" date="2022-01" db="EMBL/GenBank/DDBJ databases">
        <authorList>
            <person name="Zivanovic Y."/>
            <person name="Moreira D."/>
            <person name="Lopez-Garcia P."/>
        </authorList>
    </citation>
    <scope>NUCLEOTIDE SEQUENCE</scope>
    <source>
        <strain evidence="3">G9</strain>
    </source>
</reference>
<comment type="catalytic activity">
    <reaction evidence="2">
        <text>L-glutamyl-tRNA(Gln) + L-glutamine + ATP + H2O = L-glutaminyl-tRNA(Gln) + L-glutamate + ADP + phosphate + H(+)</text>
        <dbReference type="Rhea" id="RHEA:17521"/>
        <dbReference type="Rhea" id="RHEA-COMP:9681"/>
        <dbReference type="Rhea" id="RHEA-COMP:9684"/>
        <dbReference type="ChEBI" id="CHEBI:15377"/>
        <dbReference type="ChEBI" id="CHEBI:15378"/>
        <dbReference type="ChEBI" id="CHEBI:29985"/>
        <dbReference type="ChEBI" id="CHEBI:30616"/>
        <dbReference type="ChEBI" id="CHEBI:43474"/>
        <dbReference type="ChEBI" id="CHEBI:58359"/>
        <dbReference type="ChEBI" id="CHEBI:78520"/>
        <dbReference type="ChEBI" id="CHEBI:78521"/>
        <dbReference type="ChEBI" id="CHEBI:456216"/>
    </reaction>
</comment>
<evidence type="ECO:0000313" key="3">
    <source>
        <dbReference type="EMBL" id="MDG2990390.1"/>
    </source>
</evidence>
<keyword evidence="4" id="KW-1185">Reference proteome</keyword>
<dbReference type="PANTHER" id="PTHR15004:SF0">
    <property type="entry name" value="GLUTAMYL-TRNA(GLN) AMIDOTRANSFERASE SUBUNIT C, MITOCHONDRIAL"/>
    <property type="match status" value="1"/>
</dbReference>
<dbReference type="Proteomes" id="UP001154265">
    <property type="component" value="Unassembled WGS sequence"/>
</dbReference>
<comment type="function">
    <text evidence="2">Allows the formation of correctly charged Asn-tRNA(Asn) or Gln-tRNA(Gln) through the transamidation of misacylated Asp-tRNA(Asn) or Glu-tRNA(Gln) in organisms which lack either or both of asparaginyl-tRNA or glutaminyl-tRNA synthetases. The reaction takes place in the presence of glutamine and ATP through an activated phospho-Asp-tRNA(Asn) or phospho-Glu-tRNA(Gln).</text>
</comment>
<evidence type="ECO:0000256" key="2">
    <source>
        <dbReference type="HAMAP-Rule" id="MF_00122"/>
    </source>
</evidence>
<comment type="subunit">
    <text evidence="2">Heterotrimer of A, B and C subunits.</text>
</comment>
<organism evidence="3 4">
    <name type="scientific">Candidatus Synechococcus calcipolaris G9</name>
    <dbReference type="NCBI Taxonomy" id="1497997"/>
    <lineage>
        <taxon>Bacteria</taxon>
        <taxon>Bacillati</taxon>
        <taxon>Cyanobacteriota</taxon>
        <taxon>Cyanophyceae</taxon>
        <taxon>Synechococcales</taxon>
        <taxon>Synechococcaceae</taxon>
        <taxon>Synechococcus</taxon>
    </lineage>
</organism>
<dbReference type="Gene3D" id="1.10.20.60">
    <property type="entry name" value="Glu-tRNAGln amidotransferase C subunit, N-terminal domain"/>
    <property type="match status" value="1"/>
</dbReference>
<dbReference type="InterPro" id="IPR036113">
    <property type="entry name" value="Asp/Glu-ADT_sf_sub_c"/>
</dbReference>
<dbReference type="Pfam" id="PF02686">
    <property type="entry name" value="GatC"/>
    <property type="match status" value="1"/>
</dbReference>
<dbReference type="EMBL" id="JAKKUT010000002">
    <property type="protein sequence ID" value="MDG2990390.1"/>
    <property type="molecule type" value="Genomic_DNA"/>
</dbReference>
<comment type="catalytic activity">
    <reaction evidence="2">
        <text>L-aspartyl-tRNA(Asn) + L-glutamine + ATP + H2O = L-asparaginyl-tRNA(Asn) + L-glutamate + ADP + phosphate + 2 H(+)</text>
        <dbReference type="Rhea" id="RHEA:14513"/>
        <dbReference type="Rhea" id="RHEA-COMP:9674"/>
        <dbReference type="Rhea" id="RHEA-COMP:9677"/>
        <dbReference type="ChEBI" id="CHEBI:15377"/>
        <dbReference type="ChEBI" id="CHEBI:15378"/>
        <dbReference type="ChEBI" id="CHEBI:29985"/>
        <dbReference type="ChEBI" id="CHEBI:30616"/>
        <dbReference type="ChEBI" id="CHEBI:43474"/>
        <dbReference type="ChEBI" id="CHEBI:58359"/>
        <dbReference type="ChEBI" id="CHEBI:78515"/>
        <dbReference type="ChEBI" id="CHEBI:78516"/>
        <dbReference type="ChEBI" id="CHEBI:456216"/>
    </reaction>
</comment>
<name>A0ABT6EX62_9SYNE</name>
<comment type="caution">
    <text evidence="3">The sequence shown here is derived from an EMBL/GenBank/DDBJ whole genome shotgun (WGS) entry which is preliminary data.</text>
</comment>
<comment type="similarity">
    <text evidence="2">Belongs to the GatC family.</text>
</comment>
<dbReference type="SUPFAM" id="SSF141000">
    <property type="entry name" value="Glu-tRNAGln amidotransferase C subunit"/>
    <property type="match status" value="1"/>
</dbReference>
<keyword evidence="2" id="KW-0547">Nucleotide-binding</keyword>
<keyword evidence="2" id="KW-0436">Ligase</keyword>
<reference evidence="3" key="1">
    <citation type="journal article" date="2022" name="Genome Biol. Evol.">
        <title>A New Gene Family Diagnostic for Intracellular Biomineralization of Amorphous Ca Carbonates by Cyanobacteria.</title>
        <authorList>
            <person name="Benzerara K."/>
            <person name="Duprat E."/>
            <person name="Bitard-Feildel T."/>
            <person name="Caumes G."/>
            <person name="Cassier-Chauvat C."/>
            <person name="Chauvat F."/>
            <person name="Dezi M."/>
            <person name="Diop S.I."/>
            <person name="Gaschignard G."/>
            <person name="Gorgen S."/>
            <person name="Gugger M."/>
            <person name="Lopez-Garcia P."/>
            <person name="Millet M."/>
            <person name="Skouri-Panet F."/>
            <person name="Moreira D."/>
            <person name="Callebaut I."/>
        </authorList>
    </citation>
    <scope>NUCLEOTIDE SEQUENCE</scope>
    <source>
        <strain evidence="3">G9</strain>
    </source>
</reference>
<dbReference type="PANTHER" id="PTHR15004">
    <property type="entry name" value="GLUTAMYL-TRNA(GLN) AMIDOTRANSFERASE SUBUNIT C, MITOCHONDRIAL"/>
    <property type="match status" value="1"/>
</dbReference>
<accession>A0ABT6EX62</accession>